<proteinExistence type="predicted"/>
<keyword evidence="3" id="KW-1185">Reference proteome</keyword>
<reference evidence="2 3" key="1">
    <citation type="journal article" date="2020" name="ISME J.">
        <title>Uncovering the hidden diversity of litter-decomposition mechanisms in mushroom-forming fungi.</title>
        <authorList>
            <person name="Floudas D."/>
            <person name="Bentzer J."/>
            <person name="Ahren D."/>
            <person name="Johansson T."/>
            <person name="Persson P."/>
            <person name="Tunlid A."/>
        </authorList>
    </citation>
    <scope>NUCLEOTIDE SEQUENCE [LARGE SCALE GENOMIC DNA]</scope>
    <source>
        <strain evidence="2 3">CBS 406.79</strain>
    </source>
</reference>
<protein>
    <submittedName>
        <fullName evidence="2">Uncharacterized protein</fullName>
    </submittedName>
</protein>
<dbReference type="AlphaFoldDB" id="A0A8H5LPG9"/>
<evidence type="ECO:0000256" key="1">
    <source>
        <dbReference type="SAM" id="MobiDB-lite"/>
    </source>
</evidence>
<feature type="region of interest" description="Disordered" evidence="1">
    <location>
        <begin position="88"/>
        <end position="111"/>
    </location>
</feature>
<accession>A0A8H5LPG9</accession>
<comment type="caution">
    <text evidence="2">The sequence shown here is derived from an EMBL/GenBank/DDBJ whole genome shotgun (WGS) entry which is preliminary data.</text>
</comment>
<name>A0A8H5LPG9_9AGAR</name>
<gene>
    <name evidence="2" type="ORF">D9757_012599</name>
</gene>
<dbReference type="Proteomes" id="UP000518752">
    <property type="component" value="Unassembled WGS sequence"/>
</dbReference>
<sequence>MPFPHITPYSYFLRLLQPTTDENHKTSLAGSAPYGSFRTLSIRVVRFFGRESLRCREHEDAKGTDSDGPKSTAERNFSIFRVGEGRVGKAKGAGQGEGGREGGGKDQSSLDGKPTTMFMYNFVNEVLSVVLQTSKPATGNVPYSSDIVKHLLEQKVVSGSIIDGGLLRVLRMRNDWKSIFLALTNVEDLEEVEIIECLCFILARHRQRQTQRTVSVSGSSAVATDAMQVDGPPTSGLGDLTPTLPVFLGAVLRYTHVRSSTVSLRAAFRRYLSDVDSVVCLSEVLDGAVGWEGYKVIADD</sequence>
<evidence type="ECO:0000313" key="2">
    <source>
        <dbReference type="EMBL" id="KAF5365135.1"/>
    </source>
</evidence>
<dbReference type="OrthoDB" id="4349954at2759"/>
<evidence type="ECO:0000313" key="3">
    <source>
        <dbReference type="Proteomes" id="UP000518752"/>
    </source>
</evidence>
<organism evidence="2 3">
    <name type="scientific">Collybiopsis confluens</name>
    <dbReference type="NCBI Taxonomy" id="2823264"/>
    <lineage>
        <taxon>Eukaryota</taxon>
        <taxon>Fungi</taxon>
        <taxon>Dikarya</taxon>
        <taxon>Basidiomycota</taxon>
        <taxon>Agaricomycotina</taxon>
        <taxon>Agaricomycetes</taxon>
        <taxon>Agaricomycetidae</taxon>
        <taxon>Agaricales</taxon>
        <taxon>Marasmiineae</taxon>
        <taxon>Omphalotaceae</taxon>
        <taxon>Collybiopsis</taxon>
    </lineage>
</organism>
<dbReference type="EMBL" id="JAACJN010000174">
    <property type="protein sequence ID" value="KAF5365135.1"/>
    <property type="molecule type" value="Genomic_DNA"/>
</dbReference>